<sequence length="392" mass="44816">MPHDTMYPDWPRSSADLVPLPRGCDGPKLKPFDFQGGPQAIEFLEYAGEGLHAHLFKVRILGQIYALKLFRFCYDNNWLAPARDTDPRDRELMSAFYDSSEPFNCKCRAYGRLQEAGHEDLVLLDEDHEAAIYSRFANDNISFNGDIQLPGLDGDHDFDMRARFLGRDGWKPPVHGIVKEFVVPAAEEDLTEAEAAKMLRDIGKLQQLGILCINVAARQVLGGKFSNFSTAITVPHFFTTPELNPTLTPGMRGGMELETFQLALADYLTFDDILKGWNTDHAANKGYTIDVRAFPGGEGSPPLRRYALRNEAAREPVFTYVHPRRYDWKRKRQTVRRRVRLWAKPPMWIYYCGDGSSFAEELRGRDHIHKYSLFWDYKDGFIYPRLDAPASP</sequence>
<proteinExistence type="predicted"/>
<accession>A0AAE0HSA9</accession>
<evidence type="ECO:0000313" key="2">
    <source>
        <dbReference type="Proteomes" id="UP001283341"/>
    </source>
</evidence>
<dbReference type="EMBL" id="JAUEDM010000010">
    <property type="protein sequence ID" value="KAK3311993.1"/>
    <property type="molecule type" value="Genomic_DNA"/>
</dbReference>
<protein>
    <submittedName>
        <fullName evidence="1">Uncharacterized protein</fullName>
    </submittedName>
</protein>
<dbReference type="AlphaFoldDB" id="A0AAE0HSA9"/>
<comment type="caution">
    <text evidence="1">The sequence shown here is derived from an EMBL/GenBank/DDBJ whole genome shotgun (WGS) entry which is preliminary data.</text>
</comment>
<dbReference type="Pfam" id="PF13095">
    <property type="entry name" value="FTA2"/>
    <property type="match status" value="1"/>
</dbReference>
<name>A0AAE0HSA9_9PEZI</name>
<dbReference type="InterPro" id="IPR025213">
    <property type="entry name" value="Sim4_Fta2"/>
</dbReference>
<evidence type="ECO:0000313" key="1">
    <source>
        <dbReference type="EMBL" id="KAK3311993.1"/>
    </source>
</evidence>
<reference evidence="1" key="1">
    <citation type="journal article" date="2023" name="Mol. Phylogenet. Evol.">
        <title>Genome-scale phylogeny and comparative genomics of the fungal order Sordariales.</title>
        <authorList>
            <person name="Hensen N."/>
            <person name="Bonometti L."/>
            <person name="Westerberg I."/>
            <person name="Brannstrom I.O."/>
            <person name="Guillou S."/>
            <person name="Cros-Aarteil S."/>
            <person name="Calhoun S."/>
            <person name="Haridas S."/>
            <person name="Kuo A."/>
            <person name="Mondo S."/>
            <person name="Pangilinan J."/>
            <person name="Riley R."/>
            <person name="LaButti K."/>
            <person name="Andreopoulos B."/>
            <person name="Lipzen A."/>
            <person name="Chen C."/>
            <person name="Yan M."/>
            <person name="Daum C."/>
            <person name="Ng V."/>
            <person name="Clum A."/>
            <person name="Steindorff A."/>
            <person name="Ohm R.A."/>
            <person name="Martin F."/>
            <person name="Silar P."/>
            <person name="Natvig D.O."/>
            <person name="Lalanne C."/>
            <person name="Gautier V."/>
            <person name="Ament-Velasquez S.L."/>
            <person name="Kruys A."/>
            <person name="Hutchinson M.I."/>
            <person name="Powell A.J."/>
            <person name="Barry K."/>
            <person name="Miller A.N."/>
            <person name="Grigoriev I.V."/>
            <person name="Debuchy R."/>
            <person name="Gladieux P."/>
            <person name="Hiltunen Thoren M."/>
            <person name="Johannesson H."/>
        </authorList>
    </citation>
    <scope>NUCLEOTIDE SEQUENCE</scope>
    <source>
        <strain evidence="1">CBS 118394</strain>
    </source>
</reference>
<gene>
    <name evidence="1" type="ORF">B0H66DRAFT_596152</name>
</gene>
<organism evidence="1 2">
    <name type="scientific">Apodospora peruviana</name>
    <dbReference type="NCBI Taxonomy" id="516989"/>
    <lineage>
        <taxon>Eukaryota</taxon>
        <taxon>Fungi</taxon>
        <taxon>Dikarya</taxon>
        <taxon>Ascomycota</taxon>
        <taxon>Pezizomycotina</taxon>
        <taxon>Sordariomycetes</taxon>
        <taxon>Sordariomycetidae</taxon>
        <taxon>Sordariales</taxon>
        <taxon>Lasiosphaeriaceae</taxon>
        <taxon>Apodospora</taxon>
    </lineage>
</organism>
<dbReference type="Proteomes" id="UP001283341">
    <property type="component" value="Unassembled WGS sequence"/>
</dbReference>
<keyword evidence="2" id="KW-1185">Reference proteome</keyword>
<reference evidence="1" key="2">
    <citation type="submission" date="2023-06" db="EMBL/GenBank/DDBJ databases">
        <authorList>
            <consortium name="Lawrence Berkeley National Laboratory"/>
            <person name="Haridas S."/>
            <person name="Hensen N."/>
            <person name="Bonometti L."/>
            <person name="Westerberg I."/>
            <person name="Brannstrom I.O."/>
            <person name="Guillou S."/>
            <person name="Cros-Aarteil S."/>
            <person name="Calhoun S."/>
            <person name="Kuo A."/>
            <person name="Mondo S."/>
            <person name="Pangilinan J."/>
            <person name="Riley R."/>
            <person name="Labutti K."/>
            <person name="Andreopoulos B."/>
            <person name="Lipzen A."/>
            <person name="Chen C."/>
            <person name="Yanf M."/>
            <person name="Daum C."/>
            <person name="Ng V."/>
            <person name="Clum A."/>
            <person name="Steindorff A."/>
            <person name="Ohm R."/>
            <person name="Martin F."/>
            <person name="Silar P."/>
            <person name="Natvig D."/>
            <person name="Lalanne C."/>
            <person name="Gautier V."/>
            <person name="Ament-Velasquez S.L."/>
            <person name="Kruys A."/>
            <person name="Hutchinson M.I."/>
            <person name="Powell A.J."/>
            <person name="Barry K."/>
            <person name="Miller A.N."/>
            <person name="Grigoriev I.V."/>
            <person name="Debuchy R."/>
            <person name="Gladieux P."/>
            <person name="Thoren M.H."/>
            <person name="Johannesson H."/>
        </authorList>
    </citation>
    <scope>NUCLEOTIDE SEQUENCE</scope>
    <source>
        <strain evidence="1">CBS 118394</strain>
    </source>
</reference>